<dbReference type="Proteomes" id="UP001224644">
    <property type="component" value="Unassembled WGS sequence"/>
</dbReference>
<protein>
    <recommendedName>
        <fullName evidence="5">Translation initiation factor IF-2</fullName>
    </recommendedName>
</protein>
<feature type="chain" id="PRO_5046234134" description="Translation initiation factor IF-2" evidence="2">
    <location>
        <begin position="22"/>
        <end position="100"/>
    </location>
</feature>
<evidence type="ECO:0000256" key="1">
    <source>
        <dbReference type="SAM" id="MobiDB-lite"/>
    </source>
</evidence>
<evidence type="ECO:0000313" key="3">
    <source>
        <dbReference type="EMBL" id="MDN3592578.1"/>
    </source>
</evidence>
<dbReference type="EMBL" id="JAUFPX010000017">
    <property type="protein sequence ID" value="MDN3592578.1"/>
    <property type="molecule type" value="Genomic_DNA"/>
</dbReference>
<keyword evidence="4" id="KW-1185">Reference proteome</keyword>
<feature type="compositionally biased region" description="Low complexity" evidence="1">
    <location>
        <begin position="68"/>
        <end position="82"/>
    </location>
</feature>
<keyword evidence="2" id="KW-0732">Signal</keyword>
<sequence>MTRTSLALATLLTALSGPALAQTLAPTGGAGNTGVTTPAMQPDEGLQSKDRPLRPAPNVVGNPSPAAVPGSTPGVNVGGTPTSGPPGTGGTAGGPSLSGR</sequence>
<name>A0ABT8BK54_9HYPH</name>
<feature type="signal peptide" evidence="2">
    <location>
        <begin position="1"/>
        <end position="21"/>
    </location>
</feature>
<evidence type="ECO:0000256" key="2">
    <source>
        <dbReference type="SAM" id="SignalP"/>
    </source>
</evidence>
<organism evidence="3 4">
    <name type="scientific">Methylobacterium adhaesivum</name>
    <dbReference type="NCBI Taxonomy" id="333297"/>
    <lineage>
        <taxon>Bacteria</taxon>
        <taxon>Pseudomonadati</taxon>
        <taxon>Pseudomonadota</taxon>
        <taxon>Alphaproteobacteria</taxon>
        <taxon>Hyphomicrobiales</taxon>
        <taxon>Methylobacteriaceae</taxon>
        <taxon>Methylobacterium</taxon>
    </lineage>
</organism>
<accession>A0ABT8BK54</accession>
<dbReference type="RefSeq" id="WP_238223376.1">
    <property type="nucleotide sequence ID" value="NZ_BPQD01000006.1"/>
</dbReference>
<proteinExistence type="predicted"/>
<comment type="caution">
    <text evidence="3">The sequence shown here is derived from an EMBL/GenBank/DDBJ whole genome shotgun (WGS) entry which is preliminary data.</text>
</comment>
<feature type="region of interest" description="Disordered" evidence="1">
    <location>
        <begin position="24"/>
        <end position="100"/>
    </location>
</feature>
<evidence type="ECO:0008006" key="5">
    <source>
        <dbReference type="Google" id="ProtNLM"/>
    </source>
</evidence>
<evidence type="ECO:0000313" key="4">
    <source>
        <dbReference type="Proteomes" id="UP001224644"/>
    </source>
</evidence>
<gene>
    <name evidence="3" type="ORF">QWZ12_18455</name>
</gene>
<reference evidence="4" key="1">
    <citation type="journal article" date="2019" name="Int. J. Syst. Evol. Microbiol.">
        <title>The Global Catalogue of Microorganisms (GCM) 10K type strain sequencing project: providing services to taxonomists for standard genome sequencing and annotation.</title>
        <authorList>
            <consortium name="The Broad Institute Genomics Platform"/>
            <consortium name="The Broad Institute Genome Sequencing Center for Infectious Disease"/>
            <person name="Wu L."/>
            <person name="Ma J."/>
        </authorList>
    </citation>
    <scope>NUCLEOTIDE SEQUENCE [LARGE SCALE GENOMIC DNA]</scope>
    <source>
        <strain evidence="4">CECT 7069</strain>
    </source>
</reference>